<dbReference type="InterPro" id="IPR001367">
    <property type="entry name" value="Fe_dep_repressor"/>
</dbReference>
<accession>A0A1B9F5Z5</accession>
<dbReference type="PANTHER" id="PTHR33238">
    <property type="entry name" value="IRON (METAL) DEPENDENT REPRESSOR, DTXR FAMILY"/>
    <property type="match status" value="1"/>
</dbReference>
<dbReference type="SUPFAM" id="SSF50037">
    <property type="entry name" value="C-terminal domain of transcriptional repressors"/>
    <property type="match status" value="1"/>
</dbReference>
<dbReference type="PROSITE" id="PS50944">
    <property type="entry name" value="HTH_DTXR"/>
    <property type="match status" value="1"/>
</dbReference>
<dbReference type="Gene3D" id="1.10.10.10">
    <property type="entry name" value="Winged helix-like DNA-binding domain superfamily/Winged helix DNA-binding domain"/>
    <property type="match status" value="1"/>
</dbReference>
<comment type="subunit">
    <text evidence="3">Homodimer.</text>
</comment>
<dbReference type="OrthoDB" id="9791355at2"/>
<dbReference type="Pfam" id="PF01325">
    <property type="entry name" value="Fe_dep_repress"/>
    <property type="match status" value="1"/>
</dbReference>
<comment type="function">
    <text evidence="9">In the presence of manganese, represses expression of mntH and mntS. Up-regulates expression of mntP.</text>
</comment>
<evidence type="ECO:0000256" key="2">
    <source>
        <dbReference type="ARBA" id="ARBA00007871"/>
    </source>
</evidence>
<feature type="domain" description="HTH dtxR-type" evidence="10">
    <location>
        <begin position="1"/>
        <end position="68"/>
    </location>
</feature>
<dbReference type="SUPFAM" id="SSF47979">
    <property type="entry name" value="Iron-dependent repressor protein, dimerization domain"/>
    <property type="match status" value="1"/>
</dbReference>
<proteinExistence type="inferred from homology"/>
<dbReference type="InterPro" id="IPR038157">
    <property type="entry name" value="FeoA_core_dom"/>
</dbReference>
<reference evidence="11 12" key="1">
    <citation type="submission" date="2016-06" db="EMBL/GenBank/DDBJ databases">
        <title>Respiratory ammonification of nitrate coupled to the oxidation of elemental sulfur in deep-sea autotrophic thermophilic bacteria.</title>
        <authorList>
            <person name="Slobodkina G.B."/>
            <person name="Mardanov A.V."/>
            <person name="Ravin N.V."/>
            <person name="Frolova A.A."/>
            <person name="Viryasiv M.B."/>
            <person name="Chernyh N.A."/>
            <person name="Bonch-Osmolovskaya E.A."/>
            <person name="Slobodkin A.I."/>
        </authorList>
    </citation>
    <scope>NUCLEOTIDE SEQUENCE [LARGE SCALE GENOMIC DNA]</scope>
    <source>
        <strain evidence="11 12">S69</strain>
    </source>
</reference>
<dbReference type="GO" id="GO:0003677">
    <property type="term" value="F:DNA binding"/>
    <property type="evidence" value="ECO:0007669"/>
    <property type="project" value="UniProtKB-KW"/>
</dbReference>
<evidence type="ECO:0000256" key="4">
    <source>
        <dbReference type="ARBA" id="ARBA00022386"/>
    </source>
</evidence>
<dbReference type="GO" id="GO:0005737">
    <property type="term" value="C:cytoplasm"/>
    <property type="evidence" value="ECO:0007669"/>
    <property type="project" value="UniProtKB-SubCell"/>
</dbReference>
<dbReference type="STRING" id="1156395.DBT_1089"/>
<keyword evidence="6" id="KW-0805">Transcription regulation</keyword>
<dbReference type="InterPro" id="IPR036390">
    <property type="entry name" value="WH_DNA-bd_sf"/>
</dbReference>
<keyword evidence="5" id="KW-0408">Iron</keyword>
<evidence type="ECO:0000259" key="10">
    <source>
        <dbReference type="PROSITE" id="PS50944"/>
    </source>
</evidence>
<dbReference type="Gene3D" id="1.10.60.10">
    <property type="entry name" value="Iron dependent repressor, metal binding and dimerisation domain"/>
    <property type="match status" value="1"/>
</dbReference>
<dbReference type="GO" id="GO:0046914">
    <property type="term" value="F:transition metal ion binding"/>
    <property type="evidence" value="ECO:0007669"/>
    <property type="project" value="InterPro"/>
</dbReference>
<keyword evidence="8" id="KW-0804">Transcription</keyword>
<dbReference type="InterPro" id="IPR008988">
    <property type="entry name" value="Transcriptional_repressor_C"/>
</dbReference>
<dbReference type="SMART" id="SM00899">
    <property type="entry name" value="FeoA"/>
    <property type="match status" value="1"/>
</dbReference>
<dbReference type="InterPro" id="IPR022687">
    <property type="entry name" value="HTH_DTXR"/>
</dbReference>
<evidence type="ECO:0000256" key="5">
    <source>
        <dbReference type="ARBA" id="ARBA00023004"/>
    </source>
</evidence>
<dbReference type="InterPro" id="IPR036421">
    <property type="entry name" value="Fe_dep_repressor_sf"/>
</dbReference>
<dbReference type="InterPro" id="IPR050536">
    <property type="entry name" value="DtxR_MntR_Metal-Reg"/>
</dbReference>
<dbReference type="GO" id="GO:0046983">
    <property type="term" value="F:protein dimerization activity"/>
    <property type="evidence" value="ECO:0007669"/>
    <property type="project" value="InterPro"/>
</dbReference>
<dbReference type="SMART" id="SM00529">
    <property type="entry name" value="HTH_DTXR"/>
    <property type="match status" value="1"/>
</dbReference>
<keyword evidence="12" id="KW-1185">Reference proteome</keyword>
<evidence type="ECO:0000256" key="9">
    <source>
        <dbReference type="ARBA" id="ARBA00025185"/>
    </source>
</evidence>
<dbReference type="EMBL" id="MAGO01000005">
    <property type="protein sequence ID" value="OCC15342.1"/>
    <property type="molecule type" value="Genomic_DNA"/>
</dbReference>
<dbReference type="Pfam" id="PF04023">
    <property type="entry name" value="FeoA"/>
    <property type="match status" value="1"/>
</dbReference>
<dbReference type="InterPro" id="IPR022689">
    <property type="entry name" value="Iron_dep_repressor"/>
</dbReference>
<evidence type="ECO:0000256" key="1">
    <source>
        <dbReference type="ARBA" id="ARBA00004496"/>
    </source>
</evidence>
<comment type="subcellular location">
    <subcellularLocation>
        <location evidence="1">Cytoplasm</location>
    </subcellularLocation>
</comment>
<comment type="caution">
    <text evidence="11">The sequence shown here is derived from an EMBL/GenBank/DDBJ whole genome shotgun (WGS) entry which is preliminary data.</text>
</comment>
<evidence type="ECO:0000256" key="8">
    <source>
        <dbReference type="ARBA" id="ARBA00023163"/>
    </source>
</evidence>
<dbReference type="InterPro" id="IPR007167">
    <property type="entry name" value="Fe-transptr_FeoA-like"/>
</dbReference>
<name>A0A1B9F5Z5_9BACT</name>
<dbReference type="GO" id="GO:0003700">
    <property type="term" value="F:DNA-binding transcription factor activity"/>
    <property type="evidence" value="ECO:0007669"/>
    <property type="project" value="InterPro"/>
</dbReference>
<evidence type="ECO:0000313" key="11">
    <source>
        <dbReference type="EMBL" id="OCC15342.1"/>
    </source>
</evidence>
<evidence type="ECO:0000256" key="6">
    <source>
        <dbReference type="ARBA" id="ARBA00023015"/>
    </source>
</evidence>
<dbReference type="Proteomes" id="UP000093080">
    <property type="component" value="Unassembled WGS sequence"/>
</dbReference>
<dbReference type="AlphaFoldDB" id="A0A1B9F5Z5"/>
<evidence type="ECO:0000256" key="3">
    <source>
        <dbReference type="ARBA" id="ARBA00011738"/>
    </source>
</evidence>
<organism evidence="11 12">
    <name type="scientific">Dissulfuribacter thermophilus</name>
    <dbReference type="NCBI Taxonomy" id="1156395"/>
    <lineage>
        <taxon>Bacteria</taxon>
        <taxon>Pseudomonadati</taxon>
        <taxon>Thermodesulfobacteriota</taxon>
        <taxon>Dissulfuribacteria</taxon>
        <taxon>Dissulfuribacterales</taxon>
        <taxon>Dissulfuribacteraceae</taxon>
        <taxon>Dissulfuribacter</taxon>
    </lineage>
</organism>
<dbReference type="SUPFAM" id="SSF46785">
    <property type="entry name" value="Winged helix' DNA-binding domain"/>
    <property type="match status" value="1"/>
</dbReference>
<sequence length="251" mass="28076">MTDTLALTSSLEDYLEAIYNIIQEKKAVRVKDIAQRLKVSSASVTGALRTLAKRNFLNYAPYDVITLTAEGEKLAKEIVRRHEVLKDFFVKVLAVEPDAADEAACRLEHGIPPDIVNRLVKFIEFIEICPLGGQELIKGFQRHLESGAKKDLCEQCINLVKERVHSSDESVDDVARQIPLSKLNIGDKGMIKRIKAKGSLKKRFKEMGVTPGTVIEVERIAPIGDPIEVKVMGYHLSLRKEEASKIEVEIL</sequence>
<evidence type="ECO:0000256" key="7">
    <source>
        <dbReference type="ARBA" id="ARBA00023125"/>
    </source>
</evidence>
<evidence type="ECO:0000313" key="12">
    <source>
        <dbReference type="Proteomes" id="UP000093080"/>
    </source>
</evidence>
<comment type="similarity">
    <text evidence="2">Belongs to the DtxR/MntR family.</text>
</comment>
<dbReference type="PANTHER" id="PTHR33238:SF7">
    <property type="entry name" value="IRON-DEPENDENT TRANSCRIPTIONAL REGULATOR"/>
    <property type="match status" value="1"/>
</dbReference>
<dbReference type="RefSeq" id="WP_067617276.1">
    <property type="nucleotide sequence ID" value="NZ_MAGO01000005.1"/>
</dbReference>
<protein>
    <recommendedName>
        <fullName evidence="4">Transcriptional regulator MntR</fullName>
    </recommendedName>
</protein>
<dbReference type="InterPro" id="IPR036388">
    <property type="entry name" value="WH-like_DNA-bd_sf"/>
</dbReference>
<keyword evidence="7" id="KW-0238">DNA-binding</keyword>
<gene>
    <name evidence="11" type="ORF">DBT_1089</name>
</gene>
<dbReference type="Gene3D" id="2.30.30.90">
    <property type="match status" value="1"/>
</dbReference>
<dbReference type="Pfam" id="PF02742">
    <property type="entry name" value="Fe_dep_repr_C"/>
    <property type="match status" value="1"/>
</dbReference>